<gene>
    <name evidence="1" type="ORF">RPERSI_LOCUS1842</name>
</gene>
<dbReference type="Proteomes" id="UP000789920">
    <property type="component" value="Unassembled WGS sequence"/>
</dbReference>
<accession>A0ACA9L204</accession>
<proteinExistence type="predicted"/>
<dbReference type="EMBL" id="CAJVQC010001837">
    <property type="protein sequence ID" value="CAG8501444.1"/>
    <property type="molecule type" value="Genomic_DNA"/>
</dbReference>
<keyword evidence="2" id="KW-1185">Reference proteome</keyword>
<sequence length="80" mass="9348">MSYRNNLIYQYASNLNDDTSSEASNFNNVKVNEYNKIIDVDEIDNKFDQNDELDNNDEVDNSEQESCKSNEPDEDDKNKE</sequence>
<name>A0ACA9L204_9GLOM</name>
<organism evidence="1 2">
    <name type="scientific">Racocetra persica</name>
    <dbReference type="NCBI Taxonomy" id="160502"/>
    <lineage>
        <taxon>Eukaryota</taxon>
        <taxon>Fungi</taxon>
        <taxon>Fungi incertae sedis</taxon>
        <taxon>Mucoromycota</taxon>
        <taxon>Glomeromycotina</taxon>
        <taxon>Glomeromycetes</taxon>
        <taxon>Diversisporales</taxon>
        <taxon>Gigasporaceae</taxon>
        <taxon>Racocetra</taxon>
    </lineage>
</organism>
<reference evidence="1" key="1">
    <citation type="submission" date="2021-06" db="EMBL/GenBank/DDBJ databases">
        <authorList>
            <person name="Kallberg Y."/>
            <person name="Tangrot J."/>
            <person name="Rosling A."/>
        </authorList>
    </citation>
    <scope>NUCLEOTIDE SEQUENCE</scope>
    <source>
        <strain evidence="1">MA461A</strain>
    </source>
</reference>
<evidence type="ECO:0000313" key="2">
    <source>
        <dbReference type="Proteomes" id="UP000789920"/>
    </source>
</evidence>
<comment type="caution">
    <text evidence="1">The sequence shown here is derived from an EMBL/GenBank/DDBJ whole genome shotgun (WGS) entry which is preliminary data.</text>
</comment>
<evidence type="ECO:0000313" key="1">
    <source>
        <dbReference type="EMBL" id="CAG8501444.1"/>
    </source>
</evidence>
<protein>
    <submittedName>
        <fullName evidence="1">12004_t:CDS:1</fullName>
    </submittedName>
</protein>